<feature type="non-terminal residue" evidence="1">
    <location>
        <position position="1"/>
    </location>
</feature>
<proteinExistence type="predicted"/>
<sequence length="90" mass="9722">VGPGAGQDLLHVRQEAEVEHLVGLVQHHRGHVVQGQDAPLHEVDEASGRADHDLRAFLQRLDLGLVGAAAVDLDDTYRALGGSRGIRYDK</sequence>
<evidence type="ECO:0000313" key="1">
    <source>
        <dbReference type="EMBL" id="ETJ42840.1"/>
    </source>
</evidence>
<organism evidence="1">
    <name type="scientific">human gut metagenome</name>
    <dbReference type="NCBI Taxonomy" id="408170"/>
    <lineage>
        <taxon>unclassified sequences</taxon>
        <taxon>metagenomes</taxon>
        <taxon>organismal metagenomes</taxon>
    </lineage>
</organism>
<reference evidence="1" key="1">
    <citation type="submission" date="2013-12" db="EMBL/GenBank/DDBJ databases">
        <title>A Varibaculum cambriense genome reconstructed from a premature infant gut community with otherwise low bacterial novelty that shifts toward anaerobic metabolism during the third week of life.</title>
        <authorList>
            <person name="Brown C.T."/>
            <person name="Sharon I."/>
            <person name="Thomas B.C."/>
            <person name="Castelle C.J."/>
            <person name="Morowitz M.J."/>
            <person name="Banfield J.F."/>
        </authorList>
    </citation>
    <scope>NUCLEOTIDE SEQUENCE</scope>
</reference>
<name>W1YMA4_9ZZZZ</name>
<accession>W1YMA4</accession>
<dbReference type="EMBL" id="AZMM01003179">
    <property type="protein sequence ID" value="ETJ42840.1"/>
    <property type="molecule type" value="Genomic_DNA"/>
</dbReference>
<comment type="caution">
    <text evidence="1">The sequence shown here is derived from an EMBL/GenBank/DDBJ whole genome shotgun (WGS) entry which is preliminary data.</text>
</comment>
<dbReference type="AntiFam" id="ANF00149">
    <property type="entry name" value="Shadow ORF (opposite cshA)"/>
</dbReference>
<dbReference type="AlphaFoldDB" id="W1YMA4"/>
<gene>
    <name evidence="1" type="ORF">Q604_UNBC03179G0001</name>
</gene>
<protein>
    <submittedName>
        <fullName evidence="1">Uncharacterized protein</fullName>
    </submittedName>
</protein>